<accession>A0ABU3E844</accession>
<protein>
    <submittedName>
        <fullName evidence="8">Oligosaccharide flippase family protein</fullName>
    </submittedName>
</protein>
<evidence type="ECO:0000256" key="2">
    <source>
        <dbReference type="ARBA" id="ARBA00007430"/>
    </source>
</evidence>
<dbReference type="PANTHER" id="PTHR30250:SF10">
    <property type="entry name" value="LIPOPOLYSACCHARIDE BIOSYNTHESIS PROTEIN WZXC"/>
    <property type="match status" value="1"/>
</dbReference>
<keyword evidence="3" id="KW-1003">Cell membrane</keyword>
<evidence type="ECO:0000313" key="8">
    <source>
        <dbReference type="EMBL" id="MDT1060378.1"/>
    </source>
</evidence>
<dbReference type="RefSeq" id="WP_311757490.1">
    <property type="nucleotide sequence ID" value="NZ_JAVRQI010000001.1"/>
</dbReference>
<feature type="transmembrane region" description="Helical" evidence="7">
    <location>
        <begin position="269"/>
        <end position="290"/>
    </location>
</feature>
<dbReference type="EMBL" id="JAVRQI010000001">
    <property type="protein sequence ID" value="MDT1060378.1"/>
    <property type="molecule type" value="Genomic_DNA"/>
</dbReference>
<feature type="transmembrane region" description="Helical" evidence="7">
    <location>
        <begin position="311"/>
        <end position="333"/>
    </location>
</feature>
<feature type="transmembrane region" description="Helical" evidence="7">
    <location>
        <begin position="194"/>
        <end position="213"/>
    </location>
</feature>
<evidence type="ECO:0000256" key="6">
    <source>
        <dbReference type="ARBA" id="ARBA00023136"/>
    </source>
</evidence>
<name>A0ABU3E844_9RHOB</name>
<comment type="subcellular location">
    <subcellularLocation>
        <location evidence="1">Cell membrane</location>
        <topology evidence="1">Multi-pass membrane protein</topology>
    </subcellularLocation>
</comment>
<keyword evidence="9" id="KW-1185">Reference proteome</keyword>
<gene>
    <name evidence="8" type="ORF">RM190_00830</name>
</gene>
<comment type="caution">
    <text evidence="8">The sequence shown here is derived from an EMBL/GenBank/DDBJ whole genome shotgun (WGS) entry which is preliminary data.</text>
</comment>
<sequence>MTDEGGAAGAAAPAAGVEPKTKSFAARAMGTGAWSVANFGVSQILRLASNLVLTRILSPDDFGLMALVSSFLIGLSMFSDMGLGPSIMQSKRGDDPAFLDTAWTIKVVRGFIIFGAAVIFAWPLALFYDAPAFAWVFPTAAISMVVGGFFPTRIDTAARHLRVGRLTMLELSNQLIGILITIVAALILRNVWALVWGNVLGAFVQLAMFHYMLPGHIDRFRMEKAARDEIVKFGKWIFFSTICGYLLFQGDRLVLGRVLTLDHLGIYNIGQFLATVPAVLGTAMSGRLFISVYREHPPGESAENRRTLMRVRAVFTLVLVLLAITLALIGPWLVNHLYDARYERAGGILVAIACIQMLLVIPLNYECAALAAGDSRGFFVLQSSRALVYFALVLVGAWLYGLTGMLAGQALAQLACYPVSVWLARRHQAWDPRHDLVMAALAVAGGCTALMMHRDVISAALLH</sequence>
<dbReference type="InterPro" id="IPR050833">
    <property type="entry name" value="Poly_Biosynth_Transport"/>
</dbReference>
<evidence type="ECO:0000256" key="1">
    <source>
        <dbReference type="ARBA" id="ARBA00004651"/>
    </source>
</evidence>
<keyword evidence="4 7" id="KW-0812">Transmembrane</keyword>
<evidence type="ECO:0000256" key="4">
    <source>
        <dbReference type="ARBA" id="ARBA00022692"/>
    </source>
</evidence>
<feature type="transmembrane region" description="Helical" evidence="7">
    <location>
        <begin position="132"/>
        <end position="150"/>
    </location>
</feature>
<feature type="transmembrane region" description="Helical" evidence="7">
    <location>
        <begin position="171"/>
        <end position="188"/>
    </location>
</feature>
<evidence type="ECO:0000256" key="3">
    <source>
        <dbReference type="ARBA" id="ARBA00022475"/>
    </source>
</evidence>
<feature type="transmembrane region" description="Helical" evidence="7">
    <location>
        <begin position="233"/>
        <end position="249"/>
    </location>
</feature>
<feature type="transmembrane region" description="Helical" evidence="7">
    <location>
        <begin position="107"/>
        <end position="126"/>
    </location>
</feature>
<evidence type="ECO:0000256" key="5">
    <source>
        <dbReference type="ARBA" id="ARBA00022989"/>
    </source>
</evidence>
<evidence type="ECO:0000313" key="9">
    <source>
        <dbReference type="Proteomes" id="UP001251085"/>
    </source>
</evidence>
<evidence type="ECO:0000256" key="7">
    <source>
        <dbReference type="SAM" id="Phobius"/>
    </source>
</evidence>
<organism evidence="8 9">
    <name type="scientific">Paracoccus broussonetiae</name>
    <dbReference type="NCBI Taxonomy" id="3075834"/>
    <lineage>
        <taxon>Bacteria</taxon>
        <taxon>Pseudomonadati</taxon>
        <taxon>Pseudomonadota</taxon>
        <taxon>Alphaproteobacteria</taxon>
        <taxon>Rhodobacterales</taxon>
        <taxon>Paracoccaceae</taxon>
        <taxon>Paracoccus</taxon>
    </lineage>
</organism>
<keyword evidence="5 7" id="KW-1133">Transmembrane helix</keyword>
<comment type="similarity">
    <text evidence="2">Belongs to the polysaccharide synthase family.</text>
</comment>
<dbReference type="Pfam" id="PF13440">
    <property type="entry name" value="Polysacc_synt_3"/>
    <property type="match status" value="1"/>
</dbReference>
<reference evidence="9" key="1">
    <citation type="submission" date="2023-07" db="EMBL/GenBank/DDBJ databases">
        <title>Characterization of two Paracoccaceae strains isolated from Phycosphere and proposal of Xinfangfangia lacusdiani sp. nov.</title>
        <authorList>
            <person name="Deng Y."/>
            <person name="Zhang Y.Q."/>
        </authorList>
    </citation>
    <scope>NUCLEOTIDE SEQUENCE [LARGE SCALE GENOMIC DNA]</scope>
    <source>
        <strain evidence="9">CPCC 101403</strain>
    </source>
</reference>
<feature type="transmembrane region" description="Helical" evidence="7">
    <location>
        <begin position="377"/>
        <end position="400"/>
    </location>
</feature>
<feature type="transmembrane region" description="Helical" evidence="7">
    <location>
        <begin position="62"/>
        <end position="83"/>
    </location>
</feature>
<dbReference type="PANTHER" id="PTHR30250">
    <property type="entry name" value="PST FAMILY PREDICTED COLANIC ACID TRANSPORTER"/>
    <property type="match status" value="1"/>
</dbReference>
<dbReference type="Proteomes" id="UP001251085">
    <property type="component" value="Unassembled WGS sequence"/>
</dbReference>
<feature type="transmembrane region" description="Helical" evidence="7">
    <location>
        <begin position="345"/>
        <end position="365"/>
    </location>
</feature>
<keyword evidence="6 7" id="KW-0472">Membrane</keyword>
<proteinExistence type="inferred from homology"/>